<evidence type="ECO:0000313" key="1">
    <source>
        <dbReference type="EMBL" id="CAI0644653.1"/>
    </source>
</evidence>
<dbReference type="Proteomes" id="UP001152533">
    <property type="component" value="Unassembled WGS sequence"/>
</dbReference>
<name>A0A9W4W6E1_9PEZI</name>
<organism evidence="1 2">
    <name type="scientific">Colletotrichum noveboracense</name>
    <dbReference type="NCBI Taxonomy" id="2664923"/>
    <lineage>
        <taxon>Eukaryota</taxon>
        <taxon>Fungi</taxon>
        <taxon>Dikarya</taxon>
        <taxon>Ascomycota</taxon>
        <taxon>Pezizomycotina</taxon>
        <taxon>Sordariomycetes</taxon>
        <taxon>Hypocreomycetidae</taxon>
        <taxon>Glomerellales</taxon>
        <taxon>Glomerellaceae</taxon>
        <taxon>Colletotrichum</taxon>
        <taxon>Colletotrichum gloeosporioides species complex</taxon>
    </lineage>
</organism>
<evidence type="ECO:0000313" key="2">
    <source>
        <dbReference type="Proteomes" id="UP001152533"/>
    </source>
</evidence>
<accession>A0A9W4W6E1</accession>
<dbReference type="EMBL" id="CAMGZC010000181">
    <property type="protein sequence ID" value="CAI0644653.1"/>
    <property type="molecule type" value="Genomic_DNA"/>
</dbReference>
<dbReference type="SUPFAM" id="SSF54427">
    <property type="entry name" value="NTF2-like"/>
    <property type="match status" value="1"/>
</dbReference>
<dbReference type="InterPro" id="IPR032710">
    <property type="entry name" value="NTF2-like_dom_sf"/>
</dbReference>
<evidence type="ECO:0008006" key="3">
    <source>
        <dbReference type="Google" id="ProtNLM"/>
    </source>
</evidence>
<comment type="caution">
    <text evidence="1">The sequence shown here is derived from an EMBL/GenBank/DDBJ whole genome shotgun (WGS) entry which is preliminary data.</text>
</comment>
<keyword evidence="2" id="KW-1185">Reference proteome</keyword>
<protein>
    <recommendedName>
        <fullName evidence="3">SnoaL-like polyketide cyclase</fullName>
    </recommendedName>
</protein>
<sequence>MGSSTRQENHTMATQSISSVFQEFLDRVNLKKWDAAKKFLQDAITFNEHHGSSDEFIGFLSADIEQRKVTQLRIDAVAVHSDGKSLGARQIIRTVGADGTQLETWALVLAFFNDDRKISRFYKIDTRPNPRSPVLAKVSPTAPPVSEKQLSADGLKSAYHTYIQSYNDGAMAVVVPRMMAPELLMNGNPLPREVVVGLFGKFLLPATAGLKYHIQDMVTDVEKQQVFMRLTLEGVPENKNLQKGDDGKEPVKINEIATYSFQDGKIAWCWAAPDFDLTPSV</sequence>
<dbReference type="Gene3D" id="3.10.450.50">
    <property type="match status" value="1"/>
</dbReference>
<gene>
    <name evidence="1" type="ORF">CGXH109_LOCUS37531</name>
</gene>
<dbReference type="AlphaFoldDB" id="A0A9W4W6E1"/>
<proteinExistence type="predicted"/>
<reference evidence="1" key="1">
    <citation type="submission" date="2022-08" db="EMBL/GenBank/DDBJ databases">
        <authorList>
            <person name="Giroux E."/>
            <person name="Giroux E."/>
        </authorList>
    </citation>
    <scope>NUCLEOTIDE SEQUENCE</scope>
    <source>
        <strain evidence="1">H1091258</strain>
    </source>
</reference>